<dbReference type="EMBL" id="JACIJJ010000004">
    <property type="protein sequence ID" value="MBB5699689.1"/>
    <property type="molecule type" value="Genomic_DNA"/>
</dbReference>
<evidence type="ECO:0000313" key="2">
    <source>
        <dbReference type="Proteomes" id="UP000557739"/>
    </source>
</evidence>
<keyword evidence="2" id="KW-1185">Reference proteome</keyword>
<gene>
    <name evidence="1" type="ORF">FHR19_003055</name>
</gene>
<sequence length="120" mass="12758">MLLPRRVRLPALPGGTNAAAGPTSFGLAECDAIVAGVRAAEIVLRRAECSGFLYVFARSAIRAHCQPRLAALCAYAELRRVLLRQDWRLPATSLITAGYSAAEVRHINALIDALAAGSDT</sequence>
<reference evidence="1 2" key="1">
    <citation type="submission" date="2020-08" db="EMBL/GenBank/DDBJ databases">
        <title>Genomic Encyclopedia of Type Strains, Phase IV (KMG-IV): sequencing the most valuable type-strain genomes for metagenomic binning, comparative biology and taxonomic classification.</title>
        <authorList>
            <person name="Goeker M."/>
        </authorList>
    </citation>
    <scope>NUCLEOTIDE SEQUENCE [LARGE SCALE GENOMIC DNA]</scope>
    <source>
        <strain evidence="1 2">DSM 27244</strain>
    </source>
</reference>
<dbReference type="RefSeq" id="WP_184030028.1">
    <property type="nucleotide sequence ID" value="NZ_JACIJJ010000004.1"/>
</dbReference>
<proteinExistence type="predicted"/>
<dbReference type="Proteomes" id="UP000557739">
    <property type="component" value="Unassembled WGS sequence"/>
</dbReference>
<accession>A0A7W9EIZ7</accession>
<name>A0A7W9EIZ7_9SPHN</name>
<dbReference type="AlphaFoldDB" id="A0A7W9EIZ7"/>
<organism evidence="1 2">
    <name type="scientific">Sphingomonas yantingensis</name>
    <dbReference type="NCBI Taxonomy" id="1241761"/>
    <lineage>
        <taxon>Bacteria</taxon>
        <taxon>Pseudomonadati</taxon>
        <taxon>Pseudomonadota</taxon>
        <taxon>Alphaproteobacteria</taxon>
        <taxon>Sphingomonadales</taxon>
        <taxon>Sphingomonadaceae</taxon>
        <taxon>Sphingomonas</taxon>
    </lineage>
</organism>
<evidence type="ECO:0000313" key="1">
    <source>
        <dbReference type="EMBL" id="MBB5699689.1"/>
    </source>
</evidence>
<comment type="caution">
    <text evidence="1">The sequence shown here is derived from an EMBL/GenBank/DDBJ whole genome shotgun (WGS) entry which is preliminary data.</text>
</comment>
<protein>
    <submittedName>
        <fullName evidence="1">Uncharacterized protein</fullName>
    </submittedName>
</protein>